<evidence type="ECO:0000313" key="3">
    <source>
        <dbReference type="EMBL" id="XCB33354.1"/>
    </source>
</evidence>
<dbReference type="RefSeq" id="WP_353064193.1">
    <property type="nucleotide sequence ID" value="NZ_CP132942.1"/>
</dbReference>
<evidence type="ECO:0008006" key="4">
    <source>
        <dbReference type="Google" id="ProtNLM"/>
    </source>
</evidence>
<organism evidence="3">
    <name type="scientific">Tunturiibacter psychrotolerans</name>
    <dbReference type="NCBI Taxonomy" id="3069686"/>
    <lineage>
        <taxon>Bacteria</taxon>
        <taxon>Pseudomonadati</taxon>
        <taxon>Acidobacteriota</taxon>
        <taxon>Terriglobia</taxon>
        <taxon>Terriglobales</taxon>
        <taxon>Acidobacteriaceae</taxon>
        <taxon>Tunturiibacter</taxon>
    </lineage>
</organism>
<evidence type="ECO:0000256" key="2">
    <source>
        <dbReference type="SAM" id="MobiDB-lite"/>
    </source>
</evidence>
<gene>
    <name evidence="3" type="ORF">RBB77_00300</name>
</gene>
<dbReference type="PANTHER" id="PTHR36842:SF1">
    <property type="entry name" value="PROTEIN TOLB"/>
    <property type="match status" value="1"/>
</dbReference>
<name>A0AAU7ZQU6_9BACT</name>
<dbReference type="Gene3D" id="2.120.10.30">
    <property type="entry name" value="TolB, C-terminal domain"/>
    <property type="match status" value="1"/>
</dbReference>
<comment type="similarity">
    <text evidence="1">Belongs to the TolB family.</text>
</comment>
<reference evidence="3" key="2">
    <citation type="journal article" date="2024" name="Environ. Microbiol.">
        <title>Genome analysis and description of Tunturibacter gen. nov. expands the diversity of Terriglobia in tundra soils.</title>
        <authorList>
            <person name="Messyasz A."/>
            <person name="Mannisto M.K."/>
            <person name="Kerkhof L.J."/>
            <person name="Haggblom M.M."/>
        </authorList>
    </citation>
    <scope>NUCLEOTIDE SEQUENCE</scope>
    <source>
        <strain evidence="3">X5P6</strain>
    </source>
</reference>
<dbReference type="PANTHER" id="PTHR36842">
    <property type="entry name" value="PROTEIN TOLB HOMOLOG"/>
    <property type="match status" value="1"/>
</dbReference>
<evidence type="ECO:0000256" key="1">
    <source>
        <dbReference type="ARBA" id="ARBA00009820"/>
    </source>
</evidence>
<protein>
    <recommendedName>
        <fullName evidence="4">S9 family peptidase</fullName>
    </recommendedName>
</protein>
<dbReference type="Pfam" id="PF07676">
    <property type="entry name" value="PD40"/>
    <property type="match status" value="1"/>
</dbReference>
<dbReference type="AlphaFoldDB" id="A0AAU7ZQU6"/>
<dbReference type="Gene3D" id="2.120.10.60">
    <property type="entry name" value="Tricorn protease N-terminal domain"/>
    <property type="match status" value="1"/>
</dbReference>
<dbReference type="KEGG" id="tpsc:RBB77_00300"/>
<dbReference type="EMBL" id="CP132942">
    <property type="protein sequence ID" value="XCB33354.1"/>
    <property type="molecule type" value="Genomic_DNA"/>
</dbReference>
<proteinExistence type="inferred from homology"/>
<feature type="region of interest" description="Disordered" evidence="2">
    <location>
        <begin position="235"/>
        <end position="260"/>
    </location>
</feature>
<reference evidence="3" key="1">
    <citation type="submission" date="2023-08" db="EMBL/GenBank/DDBJ databases">
        <authorList>
            <person name="Messyasz A."/>
            <person name="Mannisto M.K."/>
            <person name="Kerkhof L.J."/>
            <person name="Haggblom M."/>
        </authorList>
    </citation>
    <scope>NUCLEOTIDE SEQUENCE</scope>
    <source>
        <strain evidence="3">X5P6</strain>
    </source>
</reference>
<sequence length="282" mass="30830">MILLVGAIGLVQTRKAHPVNVVESRITANPQDRPVTSSAISPDGKYLAFTDKTGMYLRPVEGGETHKLSFPEDFPPAHIEGWFPDSVHLVVSSWTEGTRNTRSLWRVSTMGRTPIRLNGAGSFARVSPDGSQIAFLQAGLGRSELWSMSSDGEAPHKIVGVDESDEQYLSPVAWSPDSRRVAYVRRTIHPWGRDTATIEILDLASGRTDRLISNPALGQLLAWPQKNSLIYTRSEDAPNEKDSNLWRTQPDSQGSGVRVSSGRGFIAGLSATKDGKILALKE</sequence>
<dbReference type="InterPro" id="IPR011659">
    <property type="entry name" value="WD40"/>
</dbReference>
<feature type="compositionally biased region" description="Basic and acidic residues" evidence="2">
    <location>
        <begin position="235"/>
        <end position="244"/>
    </location>
</feature>
<dbReference type="SUPFAM" id="SSF82171">
    <property type="entry name" value="DPP6 N-terminal domain-like"/>
    <property type="match status" value="1"/>
</dbReference>
<dbReference type="InterPro" id="IPR011042">
    <property type="entry name" value="6-blade_b-propeller_TolB-like"/>
</dbReference>
<accession>A0AAU7ZQU6</accession>